<sequence>MISSGILFFMLTLPANSFKKRSLIFNALWFELFISMKEGNKLCWF</sequence>
<evidence type="ECO:0000313" key="1">
    <source>
        <dbReference type="EMBL" id="KOH45094.1"/>
    </source>
</evidence>
<gene>
    <name evidence="1" type="ORF">NC99_19560</name>
</gene>
<name>A0A0L8V9I2_9BACT</name>
<organism evidence="1 2">
    <name type="scientific">Sunxiuqinia dokdonensis</name>
    <dbReference type="NCBI Taxonomy" id="1409788"/>
    <lineage>
        <taxon>Bacteria</taxon>
        <taxon>Pseudomonadati</taxon>
        <taxon>Bacteroidota</taxon>
        <taxon>Bacteroidia</taxon>
        <taxon>Marinilabiliales</taxon>
        <taxon>Prolixibacteraceae</taxon>
        <taxon>Sunxiuqinia</taxon>
    </lineage>
</organism>
<keyword evidence="2" id="KW-1185">Reference proteome</keyword>
<reference evidence="2" key="1">
    <citation type="submission" date="2015-07" db="EMBL/GenBank/DDBJ databases">
        <title>Genome sequencing of Sunxiuqinia dokdonensis strain SK.</title>
        <authorList>
            <person name="Ahn S."/>
            <person name="Kim B.-C."/>
        </authorList>
    </citation>
    <scope>NUCLEOTIDE SEQUENCE [LARGE SCALE GENOMIC DNA]</scope>
    <source>
        <strain evidence="2">SK</strain>
    </source>
</reference>
<accession>A0A0L8V9I2</accession>
<evidence type="ECO:0000313" key="2">
    <source>
        <dbReference type="Proteomes" id="UP000036958"/>
    </source>
</evidence>
<comment type="caution">
    <text evidence="1">The sequence shown here is derived from an EMBL/GenBank/DDBJ whole genome shotgun (WGS) entry which is preliminary data.</text>
</comment>
<dbReference type="Proteomes" id="UP000036958">
    <property type="component" value="Unassembled WGS sequence"/>
</dbReference>
<protein>
    <submittedName>
        <fullName evidence="1">Uncharacterized protein</fullName>
    </submittedName>
</protein>
<proteinExistence type="predicted"/>
<dbReference type="EMBL" id="LGIA01000148">
    <property type="protein sequence ID" value="KOH45094.1"/>
    <property type="molecule type" value="Genomic_DNA"/>
</dbReference>
<dbReference type="AlphaFoldDB" id="A0A0L8V9I2"/>
<dbReference type="STRING" id="1409788.NC99_19560"/>